<reference evidence="1 2" key="1">
    <citation type="submission" date="2006-10" db="EMBL/GenBank/DDBJ databases">
        <title>Complete sequence of Syntrophobacter fumaroxidans MPOB.</title>
        <authorList>
            <consortium name="US DOE Joint Genome Institute"/>
            <person name="Copeland A."/>
            <person name="Lucas S."/>
            <person name="Lapidus A."/>
            <person name="Barry K."/>
            <person name="Detter J.C."/>
            <person name="Glavina del Rio T."/>
            <person name="Hammon N."/>
            <person name="Israni S."/>
            <person name="Pitluck S."/>
            <person name="Goltsman E.G."/>
            <person name="Martinez M."/>
            <person name="Schmutz J."/>
            <person name="Larimer F."/>
            <person name="Land M."/>
            <person name="Hauser L."/>
            <person name="Kyrpides N."/>
            <person name="Kim E."/>
            <person name="Boone D.R."/>
            <person name="Brockman F."/>
            <person name="Culley D."/>
            <person name="Ferry J."/>
            <person name="Gunsalus R."/>
            <person name="McInerney M.J."/>
            <person name="Morrison M."/>
            <person name="Plugge C."/>
            <person name="Rohlin L."/>
            <person name="Scholten J."/>
            <person name="Sieber J."/>
            <person name="Stams A.J.M."/>
            <person name="Worm P."/>
            <person name="Henstra A.M."/>
            <person name="Richardson P."/>
        </authorList>
    </citation>
    <scope>NUCLEOTIDE SEQUENCE [LARGE SCALE GENOMIC DNA]</scope>
    <source>
        <strain evidence="2">DSM 10017 / MPOB</strain>
    </source>
</reference>
<dbReference type="KEGG" id="sfu:Sfum_1351"/>
<dbReference type="Proteomes" id="UP000001784">
    <property type="component" value="Chromosome"/>
</dbReference>
<evidence type="ECO:0000313" key="2">
    <source>
        <dbReference type="Proteomes" id="UP000001784"/>
    </source>
</evidence>
<accession>A0LHZ0</accession>
<dbReference type="NCBIfam" id="NF040559">
    <property type="entry name" value="CAS_Csx20"/>
    <property type="match status" value="1"/>
</dbReference>
<dbReference type="HOGENOM" id="CLU_159273_0_0_7"/>
<keyword evidence="2" id="KW-1185">Reference proteome</keyword>
<evidence type="ECO:0000313" key="1">
    <source>
        <dbReference type="EMBL" id="ABK17042.1"/>
    </source>
</evidence>
<dbReference type="STRING" id="335543.Sfum_1351"/>
<dbReference type="OrthoDB" id="9811802at2"/>
<protein>
    <submittedName>
        <fullName evidence="1">Uncharacterized protein</fullName>
    </submittedName>
</protein>
<sequence>MPHSLIVLFNHRLTPEQELDARRNLGVSTVVQPPAAISERWANVPPDLPEIDGYLAPVKHWLETNASPGDQVLIQGDFGATYIMVNFIRGRGLTAVYSTSRREAAEEVQPDGSIKLTHVFRHQRFRKYGG</sequence>
<gene>
    <name evidence="1" type="ordered locus">Sfum_1351</name>
</gene>
<proteinExistence type="predicted"/>
<dbReference type="InParanoid" id="A0LHZ0"/>
<dbReference type="eggNOG" id="ENOG5032UF4">
    <property type="taxonomic scope" value="Bacteria"/>
</dbReference>
<dbReference type="EMBL" id="CP000478">
    <property type="protein sequence ID" value="ABK17042.1"/>
    <property type="molecule type" value="Genomic_DNA"/>
</dbReference>
<organism evidence="1 2">
    <name type="scientific">Syntrophobacter fumaroxidans (strain DSM 10017 / MPOB)</name>
    <dbReference type="NCBI Taxonomy" id="335543"/>
    <lineage>
        <taxon>Bacteria</taxon>
        <taxon>Pseudomonadati</taxon>
        <taxon>Thermodesulfobacteriota</taxon>
        <taxon>Syntrophobacteria</taxon>
        <taxon>Syntrophobacterales</taxon>
        <taxon>Syntrophobacteraceae</taxon>
        <taxon>Syntrophobacter</taxon>
    </lineage>
</organism>
<dbReference type="InterPro" id="IPR049811">
    <property type="entry name" value="MJ1673-like_dom"/>
</dbReference>
<dbReference type="RefSeq" id="WP_011698213.1">
    <property type="nucleotide sequence ID" value="NC_008554.1"/>
</dbReference>
<name>A0LHZ0_SYNFM</name>
<dbReference type="AlphaFoldDB" id="A0LHZ0"/>